<dbReference type="RefSeq" id="WP_090134053.1">
    <property type="nucleotide sequence ID" value="NZ_FMBC01000006.1"/>
</dbReference>
<evidence type="ECO:0000313" key="2">
    <source>
        <dbReference type="Proteomes" id="UP000198515"/>
    </source>
</evidence>
<dbReference type="OrthoDB" id="6576566at2"/>
<name>A0A1C4B2C1_9ENTR</name>
<proteinExistence type="predicted"/>
<protein>
    <submittedName>
        <fullName evidence="1">Uncharacterized protein</fullName>
    </submittedName>
</protein>
<dbReference type="AlphaFoldDB" id="A0A1C4B2C1"/>
<keyword evidence="2" id="KW-1185">Reference proteome</keyword>
<evidence type="ECO:0000313" key="1">
    <source>
        <dbReference type="EMBL" id="SCC01030.1"/>
    </source>
</evidence>
<sequence length="107" mass="12350">MAKTVMQEYLVLGGEHHGEVWRGVYPALWLTLPDNDKRGWQFHMRDSGEKVELRPDAQLFITEWKSPQGSIWLLIAEENLTEFDVADEIARIFPPLRPLDGPSEDFA</sequence>
<gene>
    <name evidence="1" type="ORF">GA0061070_100682</name>
</gene>
<accession>A0A1C4B2C1</accession>
<dbReference type="EMBL" id="FMBC01000006">
    <property type="protein sequence ID" value="SCC01030.1"/>
    <property type="molecule type" value="Genomic_DNA"/>
</dbReference>
<reference evidence="2" key="1">
    <citation type="submission" date="2016-08" db="EMBL/GenBank/DDBJ databases">
        <authorList>
            <person name="Varghese N."/>
            <person name="Submissions Spin"/>
        </authorList>
    </citation>
    <scope>NUCLEOTIDE SEQUENCE [LARGE SCALE GENOMIC DNA]</scope>
    <source>
        <strain evidence="2">REICA_142</strain>
    </source>
</reference>
<organism evidence="1 2">
    <name type="scientific">Kosakonia oryziphila</name>
    <dbReference type="NCBI Taxonomy" id="1005667"/>
    <lineage>
        <taxon>Bacteria</taxon>
        <taxon>Pseudomonadati</taxon>
        <taxon>Pseudomonadota</taxon>
        <taxon>Gammaproteobacteria</taxon>
        <taxon>Enterobacterales</taxon>
        <taxon>Enterobacteriaceae</taxon>
        <taxon>Kosakonia</taxon>
    </lineage>
</organism>
<dbReference type="Proteomes" id="UP000198515">
    <property type="component" value="Unassembled WGS sequence"/>
</dbReference>